<evidence type="ECO:0000313" key="3">
    <source>
        <dbReference type="Proteomes" id="UP001367676"/>
    </source>
</evidence>
<dbReference type="AlphaFoldDB" id="A0AAN9XY00"/>
<evidence type="ECO:0000313" key="2">
    <source>
        <dbReference type="EMBL" id="KAK7571176.1"/>
    </source>
</evidence>
<feature type="region of interest" description="Disordered" evidence="1">
    <location>
        <begin position="60"/>
        <end position="88"/>
    </location>
</feature>
<dbReference type="EMBL" id="JBBCAQ010000041">
    <property type="protein sequence ID" value="KAK7571176.1"/>
    <property type="molecule type" value="Genomic_DNA"/>
</dbReference>
<accession>A0AAN9XY00</accession>
<sequence>MQILRDNLTEFNEGSCRHPPFSSLGGRLKQAEDSTYTAGEKMLTINWPVISRSVDKLHVVSPPKNRARSSQQRRTRNHNPKTEPSGRRLISPLFCSRAAIINDHYREQLVAATIEELGHGVETRAPRKRPPPLVRSRTLPAIVVPGLSILQAQIESKSKGKQILVFKWKIFTVSSKE</sequence>
<dbReference type="Proteomes" id="UP001367676">
    <property type="component" value="Unassembled WGS sequence"/>
</dbReference>
<keyword evidence="3" id="KW-1185">Reference proteome</keyword>
<comment type="caution">
    <text evidence="2">The sequence shown here is derived from an EMBL/GenBank/DDBJ whole genome shotgun (WGS) entry which is preliminary data.</text>
</comment>
<evidence type="ECO:0000256" key="1">
    <source>
        <dbReference type="SAM" id="MobiDB-lite"/>
    </source>
</evidence>
<reference evidence="2 3" key="1">
    <citation type="submission" date="2024-03" db="EMBL/GenBank/DDBJ databases">
        <title>Adaptation during the transition from Ophiocordyceps entomopathogen to insect associate is accompanied by gene loss and intensified selection.</title>
        <authorList>
            <person name="Ward C.M."/>
            <person name="Onetto C.A."/>
            <person name="Borneman A.R."/>
        </authorList>
    </citation>
    <scope>NUCLEOTIDE SEQUENCE [LARGE SCALE GENOMIC DNA]</scope>
    <source>
        <strain evidence="2">AWRI1</strain>
        <tissue evidence="2">Single Adult Female</tissue>
    </source>
</reference>
<name>A0AAN9XY00_9HEMI</name>
<organism evidence="2 3">
    <name type="scientific">Parthenolecanium corni</name>
    <dbReference type="NCBI Taxonomy" id="536013"/>
    <lineage>
        <taxon>Eukaryota</taxon>
        <taxon>Metazoa</taxon>
        <taxon>Ecdysozoa</taxon>
        <taxon>Arthropoda</taxon>
        <taxon>Hexapoda</taxon>
        <taxon>Insecta</taxon>
        <taxon>Pterygota</taxon>
        <taxon>Neoptera</taxon>
        <taxon>Paraneoptera</taxon>
        <taxon>Hemiptera</taxon>
        <taxon>Sternorrhyncha</taxon>
        <taxon>Coccoidea</taxon>
        <taxon>Coccidae</taxon>
        <taxon>Parthenolecanium</taxon>
    </lineage>
</organism>
<protein>
    <submittedName>
        <fullName evidence="2">Uncharacterized protein</fullName>
    </submittedName>
</protein>
<gene>
    <name evidence="2" type="ORF">V9T40_014780</name>
</gene>
<proteinExistence type="predicted"/>
<feature type="compositionally biased region" description="Basic residues" evidence="1">
    <location>
        <begin position="65"/>
        <end position="79"/>
    </location>
</feature>